<evidence type="ECO:0000313" key="4">
    <source>
        <dbReference type="EMBL" id="GJT61587.1"/>
    </source>
</evidence>
<dbReference type="InterPro" id="IPR039537">
    <property type="entry name" value="Retrotran_Ty1/copia-like"/>
</dbReference>
<dbReference type="Gene3D" id="3.30.420.10">
    <property type="entry name" value="Ribonuclease H-like superfamily/Ribonuclease H"/>
    <property type="match status" value="1"/>
</dbReference>
<proteinExistence type="predicted"/>
<feature type="compositionally biased region" description="Low complexity" evidence="1">
    <location>
        <begin position="242"/>
        <end position="256"/>
    </location>
</feature>
<feature type="compositionally biased region" description="Low complexity" evidence="1">
    <location>
        <begin position="169"/>
        <end position="185"/>
    </location>
</feature>
<dbReference type="InterPro" id="IPR012337">
    <property type="entry name" value="RNaseH-like_sf"/>
</dbReference>
<keyword evidence="2" id="KW-0812">Transmembrane</keyword>
<name>A0ABQ5FFQ6_9ASTR</name>
<keyword evidence="2" id="KW-0472">Membrane</keyword>
<comment type="caution">
    <text evidence="4">The sequence shown here is derived from an EMBL/GenBank/DDBJ whole genome shotgun (WGS) entry which is preliminary data.</text>
</comment>
<dbReference type="EMBL" id="BQNB010017300">
    <property type="protein sequence ID" value="GJT61587.1"/>
    <property type="molecule type" value="Genomic_DNA"/>
</dbReference>
<dbReference type="Proteomes" id="UP001151760">
    <property type="component" value="Unassembled WGS sequence"/>
</dbReference>
<feature type="transmembrane region" description="Helical" evidence="2">
    <location>
        <begin position="74"/>
        <end position="97"/>
    </location>
</feature>
<dbReference type="PANTHER" id="PTHR42648">
    <property type="entry name" value="TRANSPOSASE, PUTATIVE-RELATED"/>
    <property type="match status" value="1"/>
</dbReference>
<feature type="region of interest" description="Disordered" evidence="1">
    <location>
        <begin position="231"/>
        <end position="256"/>
    </location>
</feature>
<dbReference type="InterPro" id="IPR001584">
    <property type="entry name" value="Integrase_cat-core"/>
</dbReference>
<organism evidence="4 5">
    <name type="scientific">Tanacetum coccineum</name>
    <dbReference type="NCBI Taxonomy" id="301880"/>
    <lineage>
        <taxon>Eukaryota</taxon>
        <taxon>Viridiplantae</taxon>
        <taxon>Streptophyta</taxon>
        <taxon>Embryophyta</taxon>
        <taxon>Tracheophyta</taxon>
        <taxon>Spermatophyta</taxon>
        <taxon>Magnoliopsida</taxon>
        <taxon>eudicotyledons</taxon>
        <taxon>Gunneridae</taxon>
        <taxon>Pentapetalae</taxon>
        <taxon>asterids</taxon>
        <taxon>campanulids</taxon>
        <taxon>Asterales</taxon>
        <taxon>Asteraceae</taxon>
        <taxon>Asteroideae</taxon>
        <taxon>Anthemideae</taxon>
        <taxon>Anthemidinae</taxon>
        <taxon>Tanacetum</taxon>
    </lineage>
</organism>
<evidence type="ECO:0000256" key="1">
    <source>
        <dbReference type="SAM" id="MobiDB-lite"/>
    </source>
</evidence>
<reference evidence="4" key="1">
    <citation type="journal article" date="2022" name="Int. J. Mol. Sci.">
        <title>Draft Genome of Tanacetum Coccineum: Genomic Comparison of Closely Related Tanacetum-Family Plants.</title>
        <authorList>
            <person name="Yamashiro T."/>
            <person name="Shiraishi A."/>
            <person name="Nakayama K."/>
            <person name="Satake H."/>
        </authorList>
    </citation>
    <scope>NUCLEOTIDE SEQUENCE</scope>
</reference>
<evidence type="ECO:0000313" key="5">
    <source>
        <dbReference type="Proteomes" id="UP001151760"/>
    </source>
</evidence>
<accession>A0ABQ5FFQ6</accession>
<keyword evidence="2" id="KW-1133">Transmembrane helix</keyword>
<evidence type="ECO:0000256" key="2">
    <source>
        <dbReference type="SAM" id="Phobius"/>
    </source>
</evidence>
<keyword evidence="5" id="KW-1185">Reference proteome</keyword>
<dbReference type="PANTHER" id="PTHR42648:SF18">
    <property type="entry name" value="RETROTRANSPOSON, UNCLASSIFIED-LIKE PROTEIN"/>
    <property type="match status" value="1"/>
</dbReference>
<reference evidence="4" key="2">
    <citation type="submission" date="2022-01" db="EMBL/GenBank/DDBJ databases">
        <authorList>
            <person name="Yamashiro T."/>
            <person name="Shiraishi A."/>
            <person name="Satake H."/>
            <person name="Nakayama K."/>
        </authorList>
    </citation>
    <scope>NUCLEOTIDE SEQUENCE</scope>
</reference>
<protein>
    <submittedName>
        <fullName evidence="4">Retrovirus-related pol polyprotein from transposon TNT 1-94</fullName>
    </submittedName>
</protein>
<dbReference type="SUPFAM" id="SSF53098">
    <property type="entry name" value="Ribonuclease H-like"/>
    <property type="match status" value="1"/>
</dbReference>
<feature type="domain" description="Integrase catalytic" evidence="3">
    <location>
        <begin position="1"/>
        <end position="127"/>
    </location>
</feature>
<feature type="region of interest" description="Disordered" evidence="1">
    <location>
        <begin position="169"/>
        <end position="218"/>
    </location>
</feature>
<feature type="compositionally biased region" description="Polar residues" evidence="1">
    <location>
        <begin position="200"/>
        <end position="214"/>
    </location>
</feature>
<dbReference type="InterPro" id="IPR036397">
    <property type="entry name" value="RNaseH_sf"/>
</dbReference>
<evidence type="ECO:0000259" key="3">
    <source>
        <dbReference type="PROSITE" id="PS50994"/>
    </source>
</evidence>
<gene>
    <name evidence="4" type="ORF">Tco_1005120</name>
</gene>
<sequence>MKHQKCLNVSKIQVLLQSLVIIVRTDNGTKFKNKVLKEYFDDLGISYQMSFVKTPQQNGVIEQRNWTLVEAARTMLIFSCALLFLWAEAIATTVLYYPMNDCEDIEKLGAKGLDLTYAPLTITSQKQTERELDLLFKAMYDDYISILPPAAPRTTPVVLATQVLQTPTASTTTANTASTPTNSSSQVADSPITLQDVDEPSQQQHVQQKDNQALLQPKIVADNVPNTTFDGDVFENPFAPPSISVVESSSSHYVDP</sequence>
<dbReference type="PROSITE" id="PS50994">
    <property type="entry name" value="INTEGRASE"/>
    <property type="match status" value="1"/>
</dbReference>